<proteinExistence type="predicted"/>
<reference evidence="2 3" key="1">
    <citation type="submission" date="2016-07" db="EMBL/GenBank/DDBJ databases">
        <authorList>
            <person name="Sutton G."/>
            <person name="Brinkac L."/>
            <person name="Sanka R."/>
            <person name="Adams M."/>
            <person name="Lau E."/>
            <person name="Kumar A."/>
            <person name="Macaden R."/>
        </authorList>
    </citation>
    <scope>NUCLEOTIDE SEQUENCE [LARGE SCALE GENOMIC DNA]</scope>
    <source>
        <strain evidence="2 3">GA-0871</strain>
    </source>
</reference>
<dbReference type="Proteomes" id="UP000187001">
    <property type="component" value="Unassembled WGS sequence"/>
</dbReference>
<evidence type="ECO:0000256" key="1">
    <source>
        <dbReference type="SAM" id="Coils"/>
    </source>
</evidence>
<keyword evidence="1" id="KW-0175">Coiled coil</keyword>
<dbReference type="AlphaFoldDB" id="A0ABD6QTX6"/>
<dbReference type="EMBL" id="MBER01000010">
    <property type="protein sequence ID" value="OMC51996.1"/>
    <property type="molecule type" value="Genomic_DNA"/>
</dbReference>
<gene>
    <name evidence="2" type="ORF">A5742_17865</name>
</gene>
<comment type="caution">
    <text evidence="2">The sequence shown here is derived from an EMBL/GenBank/DDBJ whole genome shotgun (WGS) entry which is preliminary data.</text>
</comment>
<sequence>MDTHDTPDLGDSVPAPTNIEEVSDYLARISTELNERKAAAEQATERFAEVEQRAQAEIDDLARRLFREVRELQQRVDAELTDAQARLTGDVESEGKQRDEAVARYTEAIDKVVASGLVARKLLASMGFAAPRAKAKPKPVVSKVKPKDVDA</sequence>
<name>A0ABD6QTX6_MYCFO</name>
<protein>
    <submittedName>
        <fullName evidence="2">Uncharacterized protein</fullName>
    </submittedName>
</protein>
<organism evidence="2 3">
    <name type="scientific">Mycolicibacterium fortuitum</name>
    <name type="common">Mycobacterium fortuitum</name>
    <dbReference type="NCBI Taxonomy" id="1766"/>
    <lineage>
        <taxon>Bacteria</taxon>
        <taxon>Bacillati</taxon>
        <taxon>Actinomycetota</taxon>
        <taxon>Actinomycetes</taxon>
        <taxon>Mycobacteriales</taxon>
        <taxon>Mycobacteriaceae</taxon>
        <taxon>Mycolicibacterium</taxon>
    </lineage>
</organism>
<accession>A0ABD6QTX6</accession>
<feature type="coiled-coil region" evidence="1">
    <location>
        <begin position="26"/>
        <end position="82"/>
    </location>
</feature>
<evidence type="ECO:0000313" key="2">
    <source>
        <dbReference type="EMBL" id="OMC51996.1"/>
    </source>
</evidence>
<dbReference type="SUPFAM" id="SSF58113">
    <property type="entry name" value="Apolipoprotein A-I"/>
    <property type="match status" value="1"/>
</dbReference>
<evidence type="ECO:0000313" key="3">
    <source>
        <dbReference type="Proteomes" id="UP000187001"/>
    </source>
</evidence>